<dbReference type="GeneID" id="54587175"/>
<dbReference type="RefSeq" id="XP_033679071.1">
    <property type="nucleotide sequence ID" value="XM_033833845.1"/>
</dbReference>
<feature type="region of interest" description="Disordered" evidence="1">
    <location>
        <begin position="320"/>
        <end position="410"/>
    </location>
</feature>
<dbReference type="OrthoDB" id="3798510at2759"/>
<dbReference type="Proteomes" id="UP000800094">
    <property type="component" value="Unassembled WGS sequence"/>
</dbReference>
<proteinExistence type="predicted"/>
<feature type="compositionally biased region" description="Basic and acidic residues" evidence="1">
    <location>
        <begin position="713"/>
        <end position="723"/>
    </location>
</feature>
<feature type="compositionally biased region" description="Pro residues" evidence="1">
    <location>
        <begin position="331"/>
        <end position="342"/>
    </location>
</feature>
<feature type="compositionally biased region" description="Polar residues" evidence="1">
    <location>
        <begin position="389"/>
        <end position="410"/>
    </location>
</feature>
<name>A0A6A6I1B3_9PLEO</name>
<feature type="region of interest" description="Disordered" evidence="1">
    <location>
        <begin position="133"/>
        <end position="152"/>
    </location>
</feature>
<protein>
    <submittedName>
        <fullName evidence="2">Uncharacterized protein</fullName>
    </submittedName>
</protein>
<gene>
    <name evidence="2" type="ORF">BU26DRAFT_569074</name>
</gene>
<evidence type="ECO:0000313" key="2">
    <source>
        <dbReference type="EMBL" id="KAF2244067.1"/>
    </source>
</evidence>
<keyword evidence="3" id="KW-1185">Reference proteome</keyword>
<dbReference type="EMBL" id="ML987203">
    <property type="protein sequence ID" value="KAF2244067.1"/>
    <property type="molecule type" value="Genomic_DNA"/>
</dbReference>
<accession>A0A6A6I1B3</accession>
<sequence>MRRVSLHDRFAGRQRPYSSPRLRDTRCRECQMQEASLIPATCREACIHERDFPPTPNRFSILAQLDQSPTQTEWAFDFIPTSESAPRRRGKRGGRSNKLKLEARRCREARKSEGVGELCEKLAALGLDVEPSNATTEGAPVDRQNAVPRSNFNLSTGTVRHRWMPQFRTNPDSSLSSNVVKPITQEKTTVPQPPERCLTKATASLPAEEAAETRCKESRFFPLSAFLASPPAVARHSTSAKPSQPAPTHQDTKEKQLAITPSTVAQRAAARAACRALASGAASSAGPCVSLSTPISLGTHTSESAIPLQSSQISNPAPLLAMPEKYNHPSMDPPSTPLPITPPHTTTPTLTTSPAIPSHPYMAPSDSVISALPASQSPNTPPPLPLRPQVTSSTPQSWTAVSATGSSGPTSPLVLITAPVTSPHPFVTPPRPNPTVVAIPAMPKPFAPAVPIIPKKDVVPTIPKQQEIAPTSSVTQTELQDFLERGHADPCWCSRPSSTFCGPACATKVPSSQTQNKLTILRKRTFNEFELDTEIATMLGATSLSPTPQSTESEFEDLGYHGDSILTPASTDEEDDWDVVSAAEWFSRPRVCSIDTYQPTFEPEIVASPASILTFPSPPLTPILTPRSPSPPRPPTSPIVQSIAAKANDGAQEPKVFGNPWATSPPQPPAKEAKCADCSTCKCACTSANTSAVEWPTLQEAVNIKRTRREKTRTRSDASDGKAWEGGVDWFN</sequence>
<evidence type="ECO:0000313" key="3">
    <source>
        <dbReference type="Proteomes" id="UP000800094"/>
    </source>
</evidence>
<dbReference type="AlphaFoldDB" id="A0A6A6I1B3"/>
<feature type="region of interest" description="Disordered" evidence="1">
    <location>
        <begin position="707"/>
        <end position="732"/>
    </location>
</feature>
<reference evidence="2" key="1">
    <citation type="journal article" date="2020" name="Stud. Mycol.">
        <title>101 Dothideomycetes genomes: a test case for predicting lifestyles and emergence of pathogens.</title>
        <authorList>
            <person name="Haridas S."/>
            <person name="Albert R."/>
            <person name="Binder M."/>
            <person name="Bloem J."/>
            <person name="Labutti K."/>
            <person name="Salamov A."/>
            <person name="Andreopoulos B."/>
            <person name="Baker S."/>
            <person name="Barry K."/>
            <person name="Bills G."/>
            <person name="Bluhm B."/>
            <person name="Cannon C."/>
            <person name="Castanera R."/>
            <person name="Culley D."/>
            <person name="Daum C."/>
            <person name="Ezra D."/>
            <person name="Gonzalez J."/>
            <person name="Henrissat B."/>
            <person name="Kuo A."/>
            <person name="Liang C."/>
            <person name="Lipzen A."/>
            <person name="Lutzoni F."/>
            <person name="Magnuson J."/>
            <person name="Mondo S."/>
            <person name="Nolan M."/>
            <person name="Ohm R."/>
            <person name="Pangilinan J."/>
            <person name="Park H.-J."/>
            <person name="Ramirez L."/>
            <person name="Alfaro M."/>
            <person name="Sun H."/>
            <person name="Tritt A."/>
            <person name="Yoshinaga Y."/>
            <person name="Zwiers L.-H."/>
            <person name="Turgeon B."/>
            <person name="Goodwin S."/>
            <person name="Spatafora J."/>
            <person name="Crous P."/>
            <person name="Grigoriev I."/>
        </authorList>
    </citation>
    <scope>NUCLEOTIDE SEQUENCE</scope>
    <source>
        <strain evidence="2">CBS 122368</strain>
    </source>
</reference>
<feature type="compositionally biased region" description="Polar residues" evidence="1">
    <location>
        <begin position="236"/>
        <end position="249"/>
    </location>
</feature>
<organism evidence="2 3">
    <name type="scientific">Trematosphaeria pertusa</name>
    <dbReference type="NCBI Taxonomy" id="390896"/>
    <lineage>
        <taxon>Eukaryota</taxon>
        <taxon>Fungi</taxon>
        <taxon>Dikarya</taxon>
        <taxon>Ascomycota</taxon>
        <taxon>Pezizomycotina</taxon>
        <taxon>Dothideomycetes</taxon>
        <taxon>Pleosporomycetidae</taxon>
        <taxon>Pleosporales</taxon>
        <taxon>Massarineae</taxon>
        <taxon>Trematosphaeriaceae</taxon>
        <taxon>Trematosphaeria</taxon>
    </lineage>
</organism>
<feature type="compositionally biased region" description="Low complexity" evidence="1">
    <location>
        <begin position="343"/>
        <end position="356"/>
    </location>
</feature>
<feature type="region of interest" description="Disordered" evidence="1">
    <location>
        <begin position="232"/>
        <end position="255"/>
    </location>
</feature>
<evidence type="ECO:0000256" key="1">
    <source>
        <dbReference type="SAM" id="MobiDB-lite"/>
    </source>
</evidence>